<keyword evidence="3" id="KW-0732">Signal</keyword>
<feature type="region of interest" description="Disordered" evidence="1">
    <location>
        <begin position="1001"/>
        <end position="1021"/>
    </location>
</feature>
<dbReference type="InterPro" id="IPR001054">
    <property type="entry name" value="A/G_cyclase"/>
</dbReference>
<feature type="domain" description="Guanylate cyclase" evidence="4">
    <location>
        <begin position="1688"/>
        <end position="1725"/>
    </location>
</feature>
<feature type="transmembrane region" description="Helical" evidence="2">
    <location>
        <begin position="774"/>
        <end position="800"/>
    </location>
</feature>
<feature type="compositionally biased region" description="Basic and acidic residues" evidence="1">
    <location>
        <begin position="1147"/>
        <end position="1156"/>
    </location>
</feature>
<accession>A0A835Y203</accession>
<keyword evidence="2" id="KW-0812">Transmembrane</keyword>
<feature type="compositionally biased region" description="Gly residues" evidence="1">
    <location>
        <begin position="395"/>
        <end position="412"/>
    </location>
</feature>
<name>A0A835Y203_9CHLO</name>
<evidence type="ECO:0000313" key="6">
    <source>
        <dbReference type="Proteomes" id="UP000612055"/>
    </source>
</evidence>
<reference evidence="5" key="1">
    <citation type="journal article" date="2020" name="bioRxiv">
        <title>Comparative genomics of Chlamydomonas.</title>
        <authorList>
            <person name="Craig R.J."/>
            <person name="Hasan A.R."/>
            <person name="Ness R.W."/>
            <person name="Keightley P.D."/>
        </authorList>
    </citation>
    <scope>NUCLEOTIDE SEQUENCE</scope>
    <source>
        <strain evidence="5">CCAP 11/70</strain>
    </source>
</reference>
<dbReference type="EMBL" id="JAEHOE010000031">
    <property type="protein sequence ID" value="KAG2494430.1"/>
    <property type="molecule type" value="Genomic_DNA"/>
</dbReference>
<keyword evidence="6" id="KW-1185">Reference proteome</keyword>
<dbReference type="InterPro" id="IPR029787">
    <property type="entry name" value="Nucleotide_cyclase"/>
</dbReference>
<protein>
    <recommendedName>
        <fullName evidence="4">Guanylate cyclase domain-containing protein</fullName>
    </recommendedName>
</protein>
<feature type="region of interest" description="Disordered" evidence="1">
    <location>
        <begin position="393"/>
        <end position="502"/>
    </location>
</feature>
<dbReference type="InterPro" id="IPR050697">
    <property type="entry name" value="Adenylyl/Guanylyl_Cyclase_3/4"/>
</dbReference>
<feature type="region of interest" description="Disordered" evidence="1">
    <location>
        <begin position="1040"/>
        <end position="1064"/>
    </location>
</feature>
<dbReference type="PROSITE" id="PS50125">
    <property type="entry name" value="GUANYLATE_CYCLASE_2"/>
    <property type="match status" value="1"/>
</dbReference>
<dbReference type="GO" id="GO:0009190">
    <property type="term" value="P:cyclic nucleotide biosynthetic process"/>
    <property type="evidence" value="ECO:0007669"/>
    <property type="project" value="InterPro"/>
</dbReference>
<feature type="chain" id="PRO_5032677229" description="Guanylate cyclase domain-containing protein" evidence="3">
    <location>
        <begin position="27"/>
        <end position="1788"/>
    </location>
</feature>
<dbReference type="PANTHER" id="PTHR43081">
    <property type="entry name" value="ADENYLATE CYCLASE, TERMINAL-DIFFERENTIATION SPECIFIC-RELATED"/>
    <property type="match status" value="1"/>
</dbReference>
<organism evidence="5 6">
    <name type="scientific">Edaphochlamys debaryana</name>
    <dbReference type="NCBI Taxonomy" id="47281"/>
    <lineage>
        <taxon>Eukaryota</taxon>
        <taxon>Viridiplantae</taxon>
        <taxon>Chlorophyta</taxon>
        <taxon>core chlorophytes</taxon>
        <taxon>Chlorophyceae</taxon>
        <taxon>CS clade</taxon>
        <taxon>Chlamydomonadales</taxon>
        <taxon>Chlamydomonadales incertae sedis</taxon>
        <taxon>Edaphochlamys</taxon>
    </lineage>
</organism>
<feature type="region of interest" description="Disordered" evidence="1">
    <location>
        <begin position="914"/>
        <end position="934"/>
    </location>
</feature>
<dbReference type="PANTHER" id="PTHR43081:SF1">
    <property type="entry name" value="ADENYLATE CYCLASE, TERMINAL-DIFFERENTIATION SPECIFIC"/>
    <property type="match status" value="1"/>
</dbReference>
<dbReference type="SUPFAM" id="SSF55073">
    <property type="entry name" value="Nucleotide cyclase"/>
    <property type="match status" value="2"/>
</dbReference>
<feature type="region of interest" description="Disordered" evidence="1">
    <location>
        <begin position="1147"/>
        <end position="1172"/>
    </location>
</feature>
<evidence type="ECO:0000313" key="5">
    <source>
        <dbReference type="EMBL" id="KAG2494430.1"/>
    </source>
</evidence>
<feature type="region of interest" description="Disordered" evidence="1">
    <location>
        <begin position="1206"/>
        <end position="1229"/>
    </location>
</feature>
<sequence length="1788" mass="182774">MHARAWRALLAFSALGLLCWPHVARADLTPCSATFLGTTPGNSTREAGNHIRVLSGLRVAAPFYATLAREQGRRALIAGSASVSAVDLEVTREPVDGLPGPAGPDQPDVQLLGQGEAAARPLLEALAAGNSSWLQQLELATAKGARLPPFLLSNRPDRPGGPAVTPLVLLYRRDWWDRWVASGAVGGPSVLNSVPATWDGFARLLSSLLNKDLDGDGRADHVLCADLMPGCKGWAVLSAILASMVQSKGNNQGIWVDADGRPAIGSAATPAALRLYARLAASNAAPFTPGGSLSTVPLDAGELLAAGGDTDPTTGTPLCGAVNPLFAAGRCLFTIDWAVAALRLTQQGAPKMAGRLGASLLPGSLDVVDGSGGLGQCTAQSCPFATTLRLSGAGPSSGGARGGGGGGGGGAPTQGRRLQQAGNGGTGPGQSGGGPSGGPGGRPSQGQGPAGQNTSQPQPQPQPQLQPQAQAQPQARGEAQPGPSAGLPQGAPAADGASPSPVPTLLVNQAPLVGEVTYVWAQRANLSAADAEGVDDFMRLVGLELGLKYGMLFSRPVATTGPRAAVALPSSITPGGMTRDSSLPVSTLPPGGGGAGSPLPAVASNAITIEDVCGSTGPPGDSTFFVQPSGTATAVAVEALLDLKAQDADNISLALHIALRHRNAAIDITTPYSSSYRQVVDDLAARALAAFAAAGAFAANDSDSSGAAALLWDDGALRPQLQALALDARGQFQVVLDAFPYPAIWRALYVYPFPANGSALLRDASPSSGRSLPLGLPIGVGVGCGVLVVCVAAAVGVLLLRKKKRRQAAKPPGPGPATTLALTDVQNSTLLWETLPPGLMDVCLGIHHRTLRQAIADNRGFECFTEGDAFAVAFHGPDDALGFAMDLQVALLSAEWPEPLLEQPDGCELWAQGVAPEGAPQTPPYSPYPHHSSGQDCTASGRLFPSSYLAAAAGALGSVPRSIRQSPSLRCGSGPAAFAPSAEARPQRSCSLRVTQTLLSAGASEEGRPAARLPTASTSPSVHLALEPVSPLPRLDGEVACDTPASSSSGACDPATTAGAGRVPLPTVKTGGAGPQQVPGAGPDRHRQARLRSAGGLDAEGAEDWRSLVTWDPTEAVPRASRRRLHVALGAMADDDGHVADLDAEVARGDDKEGSGRGRAKGKGIGKDRANEDRDLARGAAAGGMAALVTRLGSLQGRAQRAAASFTGGQQAAAPAAAKPRPEPSTHRLALESGNGGPVMGAAPQTGTAAYPAAPSVVRAPSLGGASGLAKAALRARAASLGGDRASLSLASLEAEAVRRSPRLKLALPATGAKAAFDELWQALNTAAVEAAAGVVHGSLPSLTGRSGSGSDCETTPGLQQHAFCVAESVGSVLRRLFVQADSEACEGGQEEAHRGRPQLVLRGLRVRVGMTSGLDESEVETVDRNGMQTVNYAGDFLAIAKEISDAAVGGMVLLSGSAFLVYQQLRNQPKPKAGSGAHPNVMVLHLGELVQDQAIAGSLYNPETGSSPGQARSIYCAVSPGLAVRLALLQPLVRHHWEVVPGCMSAPAGMVAPVFCNVAGVETLLAWERVTATRAVRMASETSRDPAGAGEVRTSEKGGAPPTPFVRAALDLFCELANQAASRHNGYVVAVSSDGGHWVLVFPDPVKAVQWGLEMLDAMLRAEWPEGFLDHELTEEVLKDGVLVKRGLRLRIGIDYGRAMVRLVPRTGRLDYVGRPMNRAARIAAKAKPATVLASGAAWEAASGALEPRVAATGLGCVPLKGVREPLELWALAPAREAGGVESLDAA</sequence>
<evidence type="ECO:0000256" key="2">
    <source>
        <dbReference type="SAM" id="Phobius"/>
    </source>
</evidence>
<dbReference type="Gene3D" id="3.30.70.1230">
    <property type="entry name" value="Nucleotide cyclase"/>
    <property type="match status" value="3"/>
</dbReference>
<gene>
    <name evidence="5" type="ORF">HYH03_007482</name>
</gene>
<feature type="compositionally biased region" description="Low complexity" evidence="1">
    <location>
        <begin position="465"/>
        <end position="499"/>
    </location>
</feature>
<feature type="signal peptide" evidence="3">
    <location>
        <begin position="1"/>
        <end position="26"/>
    </location>
</feature>
<dbReference type="Gene3D" id="3.40.190.10">
    <property type="entry name" value="Periplasmic binding protein-like II"/>
    <property type="match status" value="1"/>
</dbReference>
<dbReference type="Pfam" id="PF00211">
    <property type="entry name" value="Guanylate_cyc"/>
    <property type="match status" value="1"/>
</dbReference>
<evidence type="ECO:0000256" key="3">
    <source>
        <dbReference type="SAM" id="SignalP"/>
    </source>
</evidence>
<keyword evidence="2" id="KW-1133">Transmembrane helix</keyword>
<dbReference type="GO" id="GO:0035556">
    <property type="term" value="P:intracellular signal transduction"/>
    <property type="evidence" value="ECO:0007669"/>
    <property type="project" value="InterPro"/>
</dbReference>
<dbReference type="SUPFAM" id="SSF53850">
    <property type="entry name" value="Periplasmic binding protein-like II"/>
    <property type="match status" value="1"/>
</dbReference>
<evidence type="ECO:0000259" key="4">
    <source>
        <dbReference type="PROSITE" id="PS50125"/>
    </source>
</evidence>
<proteinExistence type="predicted"/>
<dbReference type="Proteomes" id="UP000612055">
    <property type="component" value="Unassembled WGS sequence"/>
</dbReference>
<feature type="compositionally biased region" description="Gly residues" evidence="1">
    <location>
        <begin position="422"/>
        <end position="443"/>
    </location>
</feature>
<keyword evidence="2" id="KW-0472">Membrane</keyword>
<evidence type="ECO:0000256" key="1">
    <source>
        <dbReference type="SAM" id="MobiDB-lite"/>
    </source>
</evidence>
<feature type="region of interest" description="Disordered" evidence="1">
    <location>
        <begin position="1579"/>
        <end position="1603"/>
    </location>
</feature>
<feature type="compositionally biased region" description="Basic and acidic residues" evidence="1">
    <location>
        <begin position="1220"/>
        <end position="1229"/>
    </location>
</feature>
<comment type="caution">
    <text evidence="5">The sequence shown here is derived from an EMBL/GenBank/DDBJ whole genome shotgun (WGS) entry which is preliminary data.</text>
</comment>
<dbReference type="OrthoDB" id="545881at2759"/>